<dbReference type="Proteomes" id="UP000658382">
    <property type="component" value="Unassembled WGS sequence"/>
</dbReference>
<evidence type="ECO:0000313" key="6">
    <source>
        <dbReference type="EMBL" id="GGJ94089.1"/>
    </source>
</evidence>
<evidence type="ECO:0000256" key="4">
    <source>
        <dbReference type="ARBA" id="ARBA00023163"/>
    </source>
</evidence>
<dbReference type="Gene3D" id="3.40.190.290">
    <property type="match status" value="1"/>
</dbReference>
<keyword evidence="7" id="KW-1185">Reference proteome</keyword>
<evidence type="ECO:0000256" key="3">
    <source>
        <dbReference type="ARBA" id="ARBA00023125"/>
    </source>
</evidence>
<name>A0A917PVY1_9BACI</name>
<dbReference type="GO" id="GO:0005829">
    <property type="term" value="C:cytosol"/>
    <property type="evidence" value="ECO:0007669"/>
    <property type="project" value="TreeGrafter"/>
</dbReference>
<comment type="similarity">
    <text evidence="1">Belongs to the LysR transcriptional regulatory family.</text>
</comment>
<dbReference type="EMBL" id="BMNQ01000017">
    <property type="protein sequence ID" value="GGJ94089.1"/>
    <property type="molecule type" value="Genomic_DNA"/>
</dbReference>
<dbReference type="AlphaFoldDB" id="A0A917PVY1"/>
<dbReference type="CDD" id="cd05466">
    <property type="entry name" value="PBP2_LTTR_substrate"/>
    <property type="match status" value="1"/>
</dbReference>
<dbReference type="SUPFAM" id="SSF46785">
    <property type="entry name" value="Winged helix' DNA-binding domain"/>
    <property type="match status" value="1"/>
</dbReference>
<evidence type="ECO:0000313" key="7">
    <source>
        <dbReference type="Proteomes" id="UP000658382"/>
    </source>
</evidence>
<dbReference type="InterPro" id="IPR036388">
    <property type="entry name" value="WH-like_DNA-bd_sf"/>
</dbReference>
<comment type="caution">
    <text evidence="6">The sequence shown here is derived from an EMBL/GenBank/DDBJ whole genome shotgun (WGS) entry which is preliminary data.</text>
</comment>
<proteinExistence type="inferred from homology"/>
<dbReference type="FunFam" id="1.10.10.10:FF:000001">
    <property type="entry name" value="LysR family transcriptional regulator"/>
    <property type="match status" value="1"/>
</dbReference>
<reference evidence="6" key="2">
    <citation type="submission" date="2020-09" db="EMBL/GenBank/DDBJ databases">
        <authorList>
            <person name="Sun Q."/>
            <person name="Ohkuma M."/>
        </authorList>
    </citation>
    <scope>NUCLEOTIDE SEQUENCE</scope>
    <source>
        <strain evidence="6">JCM 12580</strain>
    </source>
</reference>
<dbReference type="InterPro" id="IPR036390">
    <property type="entry name" value="WH_DNA-bd_sf"/>
</dbReference>
<dbReference type="InterPro" id="IPR050950">
    <property type="entry name" value="HTH-type_LysR_regulators"/>
</dbReference>
<dbReference type="Pfam" id="PF03466">
    <property type="entry name" value="LysR_substrate"/>
    <property type="match status" value="1"/>
</dbReference>
<evidence type="ECO:0000256" key="1">
    <source>
        <dbReference type="ARBA" id="ARBA00009437"/>
    </source>
</evidence>
<evidence type="ECO:0000256" key="2">
    <source>
        <dbReference type="ARBA" id="ARBA00023015"/>
    </source>
</evidence>
<dbReference type="RefSeq" id="WP_188632556.1">
    <property type="nucleotide sequence ID" value="NZ_BMNQ01000017.1"/>
</dbReference>
<keyword evidence="3" id="KW-0238">DNA-binding</keyword>
<dbReference type="InterPro" id="IPR000847">
    <property type="entry name" value="LysR_HTH_N"/>
</dbReference>
<dbReference type="PANTHER" id="PTHR30419:SF28">
    <property type="entry name" value="HTH-TYPE TRANSCRIPTIONAL REGULATOR BSDA"/>
    <property type="match status" value="1"/>
</dbReference>
<dbReference type="SUPFAM" id="SSF53850">
    <property type="entry name" value="Periplasmic binding protein-like II"/>
    <property type="match status" value="1"/>
</dbReference>
<accession>A0A917PVY1</accession>
<keyword evidence="2" id="KW-0805">Transcription regulation</keyword>
<dbReference type="Gene3D" id="1.10.10.10">
    <property type="entry name" value="Winged helix-like DNA-binding domain superfamily/Winged helix DNA-binding domain"/>
    <property type="match status" value="1"/>
</dbReference>
<reference evidence="6" key="1">
    <citation type="journal article" date="2014" name="Int. J. Syst. Evol. Microbiol.">
        <title>Complete genome sequence of Corynebacterium casei LMG S-19264T (=DSM 44701T), isolated from a smear-ripened cheese.</title>
        <authorList>
            <consortium name="US DOE Joint Genome Institute (JGI-PGF)"/>
            <person name="Walter F."/>
            <person name="Albersmeier A."/>
            <person name="Kalinowski J."/>
            <person name="Ruckert C."/>
        </authorList>
    </citation>
    <scope>NUCLEOTIDE SEQUENCE</scope>
    <source>
        <strain evidence="6">JCM 12580</strain>
    </source>
</reference>
<dbReference type="InterPro" id="IPR005119">
    <property type="entry name" value="LysR_subst-bd"/>
</dbReference>
<feature type="domain" description="HTH lysR-type" evidence="5">
    <location>
        <begin position="1"/>
        <end position="58"/>
    </location>
</feature>
<dbReference type="PRINTS" id="PR00039">
    <property type="entry name" value="HTHLYSR"/>
</dbReference>
<gene>
    <name evidence="6" type="ORF">GCM10007063_15800</name>
</gene>
<keyword evidence="4" id="KW-0804">Transcription</keyword>
<dbReference type="PANTHER" id="PTHR30419">
    <property type="entry name" value="HTH-TYPE TRANSCRIPTIONAL REGULATOR YBHD"/>
    <property type="match status" value="1"/>
</dbReference>
<protein>
    <submittedName>
        <fullName evidence="6">LysR family transcriptional regulator</fullName>
    </submittedName>
</protein>
<sequence>MDIRQLTYFITIADEKNYTRAANNLHISQPSLSASVKKLEEELGLILIDRSERELRLTREGQTLYQEAQKLLHHYEHVSCEMDRLKQQGPLELAIGLIESSMFFIPDVLTQFKQSHENVRISLIETLSLDDVEKALNNFEIHLAITNQYIHQEAIETIPIYEENLVALLPPGHALGQRDMLNMQDLEGENFIVCKEGFQTRQDTLNAFSKASVKPNIQYEIERFETGCRLVEDGLGITIVPENYVSYARQTDCTIKRISGTGISRIVYLAYDKNRYQPPIVVHLIELIKKFFASSQ</sequence>
<evidence type="ECO:0000259" key="5">
    <source>
        <dbReference type="PROSITE" id="PS50931"/>
    </source>
</evidence>
<dbReference type="Pfam" id="PF00126">
    <property type="entry name" value="HTH_1"/>
    <property type="match status" value="1"/>
</dbReference>
<dbReference type="GO" id="GO:0003677">
    <property type="term" value="F:DNA binding"/>
    <property type="evidence" value="ECO:0007669"/>
    <property type="project" value="UniProtKB-KW"/>
</dbReference>
<dbReference type="GO" id="GO:0003700">
    <property type="term" value="F:DNA-binding transcription factor activity"/>
    <property type="evidence" value="ECO:0007669"/>
    <property type="project" value="InterPro"/>
</dbReference>
<dbReference type="PROSITE" id="PS50931">
    <property type="entry name" value="HTH_LYSR"/>
    <property type="match status" value="1"/>
</dbReference>
<organism evidence="6 7">
    <name type="scientific">Lentibacillus kapialis</name>
    <dbReference type="NCBI Taxonomy" id="340214"/>
    <lineage>
        <taxon>Bacteria</taxon>
        <taxon>Bacillati</taxon>
        <taxon>Bacillota</taxon>
        <taxon>Bacilli</taxon>
        <taxon>Bacillales</taxon>
        <taxon>Bacillaceae</taxon>
        <taxon>Lentibacillus</taxon>
    </lineage>
</organism>